<gene>
    <name evidence="1" type="ORF">FA95DRAFT_1573173</name>
</gene>
<keyword evidence="2" id="KW-1185">Reference proteome</keyword>
<dbReference type="Proteomes" id="UP000814033">
    <property type="component" value="Unassembled WGS sequence"/>
</dbReference>
<organism evidence="1 2">
    <name type="scientific">Auriscalpium vulgare</name>
    <dbReference type="NCBI Taxonomy" id="40419"/>
    <lineage>
        <taxon>Eukaryota</taxon>
        <taxon>Fungi</taxon>
        <taxon>Dikarya</taxon>
        <taxon>Basidiomycota</taxon>
        <taxon>Agaricomycotina</taxon>
        <taxon>Agaricomycetes</taxon>
        <taxon>Russulales</taxon>
        <taxon>Auriscalpiaceae</taxon>
        <taxon>Auriscalpium</taxon>
    </lineage>
</organism>
<evidence type="ECO:0000313" key="2">
    <source>
        <dbReference type="Proteomes" id="UP000814033"/>
    </source>
</evidence>
<protein>
    <submittedName>
        <fullName evidence="1">Uncharacterized protein</fullName>
    </submittedName>
</protein>
<name>A0ACB8RR63_9AGAM</name>
<accession>A0ACB8RR63</accession>
<evidence type="ECO:0000313" key="1">
    <source>
        <dbReference type="EMBL" id="KAI0046407.1"/>
    </source>
</evidence>
<reference evidence="1" key="1">
    <citation type="submission" date="2021-02" db="EMBL/GenBank/DDBJ databases">
        <authorList>
            <consortium name="DOE Joint Genome Institute"/>
            <person name="Ahrendt S."/>
            <person name="Looney B.P."/>
            <person name="Miyauchi S."/>
            <person name="Morin E."/>
            <person name="Drula E."/>
            <person name="Courty P.E."/>
            <person name="Chicoki N."/>
            <person name="Fauchery L."/>
            <person name="Kohler A."/>
            <person name="Kuo A."/>
            <person name="Labutti K."/>
            <person name="Pangilinan J."/>
            <person name="Lipzen A."/>
            <person name="Riley R."/>
            <person name="Andreopoulos W."/>
            <person name="He G."/>
            <person name="Johnson J."/>
            <person name="Barry K.W."/>
            <person name="Grigoriev I.V."/>
            <person name="Nagy L."/>
            <person name="Hibbett D."/>
            <person name="Henrissat B."/>
            <person name="Matheny P.B."/>
            <person name="Labbe J."/>
            <person name="Martin F."/>
        </authorList>
    </citation>
    <scope>NUCLEOTIDE SEQUENCE</scope>
    <source>
        <strain evidence="1">FP105234-sp</strain>
    </source>
</reference>
<reference evidence="1" key="2">
    <citation type="journal article" date="2022" name="New Phytol.">
        <title>Evolutionary transition to the ectomycorrhizal habit in the genomes of a hyperdiverse lineage of mushroom-forming fungi.</title>
        <authorList>
            <person name="Looney B."/>
            <person name="Miyauchi S."/>
            <person name="Morin E."/>
            <person name="Drula E."/>
            <person name="Courty P.E."/>
            <person name="Kohler A."/>
            <person name="Kuo A."/>
            <person name="LaButti K."/>
            <person name="Pangilinan J."/>
            <person name="Lipzen A."/>
            <person name="Riley R."/>
            <person name="Andreopoulos W."/>
            <person name="He G."/>
            <person name="Johnson J."/>
            <person name="Nolan M."/>
            <person name="Tritt A."/>
            <person name="Barry K.W."/>
            <person name="Grigoriev I.V."/>
            <person name="Nagy L.G."/>
            <person name="Hibbett D."/>
            <person name="Henrissat B."/>
            <person name="Matheny P.B."/>
            <person name="Labbe J."/>
            <person name="Martin F.M."/>
        </authorList>
    </citation>
    <scope>NUCLEOTIDE SEQUENCE</scope>
    <source>
        <strain evidence="1">FP105234-sp</strain>
    </source>
</reference>
<proteinExistence type="predicted"/>
<sequence length="420" mass="46281">MRTSHVLQAWCAAGMLQLASSTMSAAQHVASAAANTSMTSARPGRGTADASSCVRARPGQMPEETRNSRRCNRNRWIEMDGWVLVMWRADGGRKVKHATRRRKYMMGGSGRRTEIARRKTSPASDKRAPVVHAAEPRASQAESQSNEHQRDESTRRSQSTASTGTTERNALSNSIVHALEKRGINSSGNVLSSDESVKQKHNAAPAVILPPARAAGLPTLPGSAGLEAGSVRTTDERRPAESPIKLIDNSSHLTALVTPSIRSPGNARRLSAAKIIRAHRNSHSVDSLYCRVELLWLLWLLELLWRLLLAQYDGDRRRESSRSSEIGTELRGQALYGENRQQTWRKRRSFGDWSSTSCEGNNSADDWSCTISVMVEYLELSDLEVSRCISIPPSRAAVDDLRIAAREPVGLGPRLKDDSW</sequence>
<dbReference type="EMBL" id="MU275926">
    <property type="protein sequence ID" value="KAI0046407.1"/>
    <property type="molecule type" value="Genomic_DNA"/>
</dbReference>
<comment type="caution">
    <text evidence="1">The sequence shown here is derived from an EMBL/GenBank/DDBJ whole genome shotgun (WGS) entry which is preliminary data.</text>
</comment>